<evidence type="ECO:0000256" key="3">
    <source>
        <dbReference type="ARBA" id="ARBA00008178"/>
    </source>
</evidence>
<comment type="similarity">
    <text evidence="3 7">Belongs to the NAD(P)-dependent epimerase/dehydratase family. dTDP-glucose dehydratase subfamily.</text>
</comment>
<evidence type="ECO:0000259" key="8">
    <source>
        <dbReference type="Pfam" id="PF16363"/>
    </source>
</evidence>
<feature type="domain" description="NAD(P)-binding" evidence="8">
    <location>
        <begin position="9"/>
        <end position="329"/>
    </location>
</feature>
<comment type="caution">
    <text evidence="9">The sequence shown here is derived from an EMBL/GenBank/DDBJ whole genome shotgun (WGS) entry which is preliminary data.</text>
</comment>
<dbReference type="NCBIfam" id="TIGR01181">
    <property type="entry name" value="dTDP_gluc_dehyt"/>
    <property type="match status" value="1"/>
</dbReference>
<dbReference type="GO" id="GO:0008460">
    <property type="term" value="F:dTDP-glucose 4,6-dehydratase activity"/>
    <property type="evidence" value="ECO:0007669"/>
    <property type="project" value="UniProtKB-EC"/>
</dbReference>
<dbReference type="EMBL" id="LIBO01000058">
    <property type="protein sequence ID" value="KRO62564.1"/>
    <property type="molecule type" value="Genomic_DNA"/>
</dbReference>
<dbReference type="InterPro" id="IPR005888">
    <property type="entry name" value="dTDP_Gluc_deHydtase"/>
</dbReference>
<dbReference type="GO" id="GO:0009225">
    <property type="term" value="P:nucleotide-sugar metabolic process"/>
    <property type="evidence" value="ECO:0007669"/>
    <property type="project" value="InterPro"/>
</dbReference>
<evidence type="ECO:0000313" key="9">
    <source>
        <dbReference type="EMBL" id="KRO62564.1"/>
    </source>
</evidence>
<evidence type="ECO:0000256" key="5">
    <source>
        <dbReference type="ARBA" id="ARBA00023027"/>
    </source>
</evidence>
<organism evidence="9 10">
    <name type="scientific">Verrucomicrobia subdivision 6 bacterium BACL9 MAG-120507-bin52</name>
    <dbReference type="NCBI Taxonomy" id="1655590"/>
    <lineage>
        <taxon>Bacteria</taxon>
        <taxon>Pseudomonadati</taxon>
        <taxon>Verrucomicrobiota</taxon>
        <taxon>Verrucomicrobiia</taxon>
        <taxon>Verrucomicrobiales</taxon>
        <taxon>Verrucomicrobia subdivision 6</taxon>
    </lineage>
</organism>
<dbReference type="InterPro" id="IPR016040">
    <property type="entry name" value="NAD(P)-bd_dom"/>
</dbReference>
<keyword evidence="5" id="KW-0520">NAD</keyword>
<evidence type="ECO:0000256" key="1">
    <source>
        <dbReference type="ARBA" id="ARBA00001539"/>
    </source>
</evidence>
<proteinExistence type="inferred from homology"/>
<evidence type="ECO:0000256" key="2">
    <source>
        <dbReference type="ARBA" id="ARBA00001911"/>
    </source>
</evidence>
<evidence type="ECO:0000256" key="4">
    <source>
        <dbReference type="ARBA" id="ARBA00011990"/>
    </source>
</evidence>
<dbReference type="Gene3D" id="3.40.50.720">
    <property type="entry name" value="NAD(P)-binding Rossmann-like Domain"/>
    <property type="match status" value="1"/>
</dbReference>
<gene>
    <name evidence="9" type="ORF">ABR82_03530</name>
</gene>
<dbReference type="Proteomes" id="UP000051269">
    <property type="component" value="Unassembled WGS sequence"/>
</dbReference>
<dbReference type="Gene3D" id="3.90.25.10">
    <property type="entry name" value="UDP-galactose 4-epimerase, domain 1"/>
    <property type="match status" value="1"/>
</dbReference>
<dbReference type="InterPro" id="IPR036291">
    <property type="entry name" value="NAD(P)-bd_dom_sf"/>
</dbReference>
<dbReference type="Pfam" id="PF16363">
    <property type="entry name" value="GDP_Man_Dehyd"/>
    <property type="match status" value="1"/>
</dbReference>
<dbReference type="EC" id="4.2.1.46" evidence="4 7"/>
<reference evidence="9 10" key="1">
    <citation type="submission" date="2015-10" db="EMBL/GenBank/DDBJ databases">
        <title>Metagenome-Assembled Genomes uncover a global brackish microbiome.</title>
        <authorList>
            <person name="Hugerth L.W."/>
            <person name="Larsson J."/>
            <person name="Alneberg J."/>
            <person name="Lindh M.V."/>
            <person name="Legrand C."/>
            <person name="Pinhassi J."/>
            <person name="Andersson A.F."/>
        </authorList>
    </citation>
    <scope>NUCLEOTIDE SEQUENCE [LARGE SCALE GENOMIC DNA]</scope>
    <source>
        <strain evidence="9">BACL18 MAG-120507-bin52</strain>
    </source>
</reference>
<evidence type="ECO:0000256" key="7">
    <source>
        <dbReference type="RuleBase" id="RU004473"/>
    </source>
</evidence>
<dbReference type="SUPFAM" id="SSF51735">
    <property type="entry name" value="NAD(P)-binding Rossmann-fold domains"/>
    <property type="match status" value="1"/>
</dbReference>
<dbReference type="CDD" id="cd05246">
    <property type="entry name" value="dTDP_GD_SDR_e"/>
    <property type="match status" value="1"/>
</dbReference>
<sequence>MGAAKESILVTGGCGFIGSNYVRHLLSISASAHVVVLDKLTYAGHRPNLQQEEKEGRCQVVVGDIADAKKVDELFEKYQPQSVVNFAAESHVDRSIDEPTPFLHTNVTGTFTLLEAAKKFLSKKKGKDRESFRFIHLSTDEVHGSLEPTDPPFRETSTFAPNSPYAASKAAADHLCRAYFRTYGVPTVVLRPSNNYGPYQFPEKLIPLAILRALAGEKIPVYGDGKQVRDWLYVEDTAKAVEVARHKGGPGEPYQVGADAEKDNHSVLLGICDLLDRLKPRSDGKPYRNLMESVTDRPGHDRRYATEAAKFKNQTQWKAQVPFEIGLEKTVRWYLENKAWCQDVQGKGYTGQRLGLAKSQG</sequence>
<accession>A0A0R2RIS4</accession>
<dbReference type="PANTHER" id="PTHR43000">
    <property type="entry name" value="DTDP-D-GLUCOSE 4,6-DEHYDRATASE-RELATED"/>
    <property type="match status" value="1"/>
</dbReference>
<name>A0A0R2RIS4_9BACT</name>
<evidence type="ECO:0000256" key="6">
    <source>
        <dbReference type="ARBA" id="ARBA00023239"/>
    </source>
</evidence>
<comment type="cofactor">
    <cofactor evidence="2 7">
        <name>NAD(+)</name>
        <dbReference type="ChEBI" id="CHEBI:57540"/>
    </cofactor>
</comment>
<comment type="catalytic activity">
    <reaction evidence="1 7">
        <text>dTDP-alpha-D-glucose = dTDP-4-dehydro-6-deoxy-alpha-D-glucose + H2O</text>
        <dbReference type="Rhea" id="RHEA:17221"/>
        <dbReference type="ChEBI" id="CHEBI:15377"/>
        <dbReference type="ChEBI" id="CHEBI:57477"/>
        <dbReference type="ChEBI" id="CHEBI:57649"/>
        <dbReference type="EC" id="4.2.1.46"/>
    </reaction>
</comment>
<evidence type="ECO:0000313" key="10">
    <source>
        <dbReference type="Proteomes" id="UP000051269"/>
    </source>
</evidence>
<dbReference type="AlphaFoldDB" id="A0A0R2RIS4"/>
<keyword evidence="6 7" id="KW-0456">Lyase</keyword>
<protein>
    <recommendedName>
        <fullName evidence="4 7">dTDP-glucose 4,6-dehydratase</fullName>
        <ecNumber evidence="4 7">4.2.1.46</ecNumber>
    </recommendedName>
</protein>